<dbReference type="PANTHER" id="PTHR24418">
    <property type="entry name" value="TYROSINE-PROTEIN KINASE"/>
    <property type="match status" value="1"/>
</dbReference>
<dbReference type="OMA" id="FCHEASI"/>
<dbReference type="Gene3D" id="3.30.505.10">
    <property type="entry name" value="SH2 domain"/>
    <property type="match status" value="1"/>
</dbReference>
<dbReference type="EMBL" id="DS268442">
    <property type="protein sequence ID" value="EFP01198.1"/>
    <property type="molecule type" value="Genomic_DNA"/>
</dbReference>
<evidence type="ECO:0000256" key="7">
    <source>
        <dbReference type="PROSITE-ProRule" id="PRU00191"/>
    </source>
</evidence>
<evidence type="ECO:0000256" key="9">
    <source>
        <dbReference type="RuleBase" id="RU362096"/>
    </source>
</evidence>
<comment type="catalytic activity">
    <reaction evidence="6 9">
        <text>L-tyrosyl-[protein] + ATP = O-phospho-L-tyrosyl-[protein] + ADP + H(+)</text>
        <dbReference type="Rhea" id="RHEA:10596"/>
        <dbReference type="Rhea" id="RHEA-COMP:10136"/>
        <dbReference type="Rhea" id="RHEA-COMP:20101"/>
        <dbReference type="ChEBI" id="CHEBI:15378"/>
        <dbReference type="ChEBI" id="CHEBI:30616"/>
        <dbReference type="ChEBI" id="CHEBI:46858"/>
        <dbReference type="ChEBI" id="CHEBI:61978"/>
        <dbReference type="ChEBI" id="CHEBI:456216"/>
        <dbReference type="EC" id="2.7.10.2"/>
    </reaction>
</comment>
<dbReference type="PROSITE" id="PS50011">
    <property type="entry name" value="PROTEIN_KINASE_DOM"/>
    <property type="match status" value="1"/>
</dbReference>
<organism evidence="14">
    <name type="scientific">Caenorhabditis remanei</name>
    <name type="common">Caenorhabditis vulgaris</name>
    <dbReference type="NCBI Taxonomy" id="31234"/>
    <lineage>
        <taxon>Eukaryota</taxon>
        <taxon>Metazoa</taxon>
        <taxon>Ecdysozoa</taxon>
        <taxon>Nematoda</taxon>
        <taxon>Chromadorea</taxon>
        <taxon>Rhabditida</taxon>
        <taxon>Rhabditina</taxon>
        <taxon>Rhabditomorpha</taxon>
        <taxon>Rhabditoidea</taxon>
        <taxon>Rhabditidae</taxon>
        <taxon>Peloderinae</taxon>
        <taxon>Caenorhabditis</taxon>
    </lineage>
</organism>
<feature type="compositionally biased region" description="Low complexity" evidence="10">
    <location>
        <begin position="534"/>
        <end position="544"/>
    </location>
</feature>
<dbReference type="PROSITE" id="PS50001">
    <property type="entry name" value="SH2"/>
    <property type="match status" value="1"/>
</dbReference>
<evidence type="ECO:0000256" key="1">
    <source>
        <dbReference type="ARBA" id="ARBA00022679"/>
    </source>
</evidence>
<comment type="similarity">
    <text evidence="9">Belongs to the protein kinase superfamily. Tyr protein kinase family.</text>
</comment>
<dbReference type="OrthoDB" id="546826at2759"/>
<dbReference type="EC" id="2.7.10.2" evidence="9"/>
<evidence type="ECO:0000256" key="8">
    <source>
        <dbReference type="PROSITE-ProRule" id="PRU10141"/>
    </source>
</evidence>
<evidence type="ECO:0000256" key="2">
    <source>
        <dbReference type="ARBA" id="ARBA00022741"/>
    </source>
</evidence>
<keyword evidence="3 9" id="KW-0418">Kinase</keyword>
<dbReference type="HOGENOM" id="CLU_000288_7_2_1"/>
<keyword evidence="4 8" id="KW-0067">ATP-binding</keyword>
<keyword evidence="1 9" id="KW-0808">Transferase</keyword>
<dbReference type="AlphaFoldDB" id="E3MG00"/>
<dbReference type="InterPro" id="IPR000719">
    <property type="entry name" value="Prot_kinase_dom"/>
</dbReference>
<feature type="compositionally biased region" description="Low complexity" evidence="10">
    <location>
        <begin position="498"/>
        <end position="526"/>
    </location>
</feature>
<feature type="domain" description="Protein kinase" evidence="12">
    <location>
        <begin position="191"/>
        <end position="469"/>
    </location>
</feature>
<dbReference type="Pfam" id="PF07714">
    <property type="entry name" value="PK_Tyr_Ser-Thr"/>
    <property type="match status" value="1"/>
</dbReference>
<dbReference type="PRINTS" id="PR00109">
    <property type="entry name" value="TYRKINASE"/>
</dbReference>
<sequence length="552" mass="61288">MSLTISEGDDTIECVRHDPGDESIDGTNGGDGGCGDSEHGGQSTQLSDGGGNSSGSTNSVTSSGKENPEEEYIRNHLKYYTWYHGMMFGNIAASLLRYDNSYLVRRACTRDEKFLCISLRTGGKKAPKIYHYTLSWTTDDGWTCPKLFDKFPQIPRQRYEHIVEIINNWSHRFPNIVPIARRSMVVLHESINLERFLGRGAFGEVFKAKFTAAGATQPIEVAVKRTAGDAKRSAIQEFCHEASIQAVLQHENVVAFHGIASLEEPIMVVMELVTGGDLEKYLQKTPNVSKEQLIYFALNIACGMRHLARQRVIHRDLAARNCLITKDLKVKISDFGMSRRLSKGVQDFIEKKIKQAPIRWMAPESLLKGVFNEKTDVWSYGVVVAEMMTRCAHKPLYGFNKKEAQDHIKNNPFPHRVTAEKGDPKELAPIVDACCCQKKSEDRQRNTTLGRKKSRDGRSKTRSSKRKFLSFRRRQKELQLPTGMTTTTPGKPSPSPQESPAAAAPTVLPATGSSALPTTTTTTTDIPTPPTETPPTQSATAPSTQLQSPTSK</sequence>
<dbReference type="CDD" id="cd00192">
    <property type="entry name" value="PTKc"/>
    <property type="match status" value="1"/>
</dbReference>
<dbReference type="InterPro" id="IPR017441">
    <property type="entry name" value="Protein_kinase_ATP_BS"/>
</dbReference>
<dbReference type="InterPro" id="IPR008266">
    <property type="entry name" value="Tyr_kinase_AS"/>
</dbReference>
<dbReference type="SMART" id="SM00219">
    <property type="entry name" value="TyrKc"/>
    <property type="match status" value="1"/>
</dbReference>
<dbReference type="FunCoup" id="E3MG00">
    <property type="interactions" value="1"/>
</dbReference>
<accession>E3MG00</accession>
<dbReference type="SMART" id="SM00252">
    <property type="entry name" value="SH2"/>
    <property type="match status" value="1"/>
</dbReference>
<feature type="compositionally biased region" description="Low complexity" evidence="10">
    <location>
        <begin position="54"/>
        <end position="64"/>
    </location>
</feature>
<dbReference type="Gene3D" id="1.10.510.10">
    <property type="entry name" value="Transferase(Phosphotransferase) domain 1"/>
    <property type="match status" value="1"/>
</dbReference>
<feature type="domain" description="SH2" evidence="11">
    <location>
        <begin position="82"/>
        <end position="171"/>
    </location>
</feature>
<keyword evidence="2 8" id="KW-0547">Nucleotide-binding</keyword>
<dbReference type="InterPro" id="IPR050198">
    <property type="entry name" value="Non-receptor_tyrosine_kinases"/>
</dbReference>
<evidence type="ECO:0000256" key="5">
    <source>
        <dbReference type="ARBA" id="ARBA00023137"/>
    </source>
</evidence>
<dbReference type="PROSITE" id="PS00107">
    <property type="entry name" value="PROTEIN_KINASE_ATP"/>
    <property type="match status" value="1"/>
</dbReference>
<dbReference type="SUPFAM" id="SSF56112">
    <property type="entry name" value="Protein kinase-like (PK-like)"/>
    <property type="match status" value="1"/>
</dbReference>
<feature type="compositionally biased region" description="Low complexity" evidence="10">
    <location>
        <begin position="481"/>
        <end position="490"/>
    </location>
</feature>
<proteinExistence type="inferred from homology"/>
<keyword evidence="5 9" id="KW-0829">Tyrosine-protein kinase</keyword>
<feature type="compositionally biased region" description="Basic residues" evidence="10">
    <location>
        <begin position="450"/>
        <end position="475"/>
    </location>
</feature>
<keyword evidence="7" id="KW-0727">SH2 domain</keyword>
<evidence type="ECO:0000256" key="10">
    <source>
        <dbReference type="SAM" id="MobiDB-lite"/>
    </source>
</evidence>
<dbReference type="Proteomes" id="UP000008281">
    <property type="component" value="Unassembled WGS sequence"/>
</dbReference>
<evidence type="ECO:0000313" key="14">
    <source>
        <dbReference type="Proteomes" id="UP000008281"/>
    </source>
</evidence>
<protein>
    <recommendedName>
        <fullName evidence="9">Tyrosine-protein kinase</fullName>
        <ecNumber evidence="9">2.7.10.2</ecNumber>
    </recommendedName>
</protein>
<dbReference type="CDD" id="cd00173">
    <property type="entry name" value="SH2"/>
    <property type="match status" value="1"/>
</dbReference>
<dbReference type="InterPro" id="IPR001245">
    <property type="entry name" value="Ser-Thr/Tyr_kinase_cat_dom"/>
</dbReference>
<name>E3MG00_CAERE</name>
<dbReference type="GO" id="GO:0004715">
    <property type="term" value="F:non-membrane spanning protein tyrosine kinase activity"/>
    <property type="evidence" value="ECO:0007669"/>
    <property type="project" value="UniProtKB-EC"/>
</dbReference>
<dbReference type="GO" id="GO:0005524">
    <property type="term" value="F:ATP binding"/>
    <property type="evidence" value="ECO:0007669"/>
    <property type="project" value="UniProtKB-UniRule"/>
</dbReference>
<evidence type="ECO:0000259" key="12">
    <source>
        <dbReference type="PROSITE" id="PS50011"/>
    </source>
</evidence>
<dbReference type="InterPro" id="IPR011009">
    <property type="entry name" value="Kinase-like_dom_sf"/>
</dbReference>
<dbReference type="eggNOG" id="KOG0194">
    <property type="taxonomic scope" value="Eukaryota"/>
</dbReference>
<dbReference type="PROSITE" id="PS00109">
    <property type="entry name" value="PROTEIN_KINASE_TYR"/>
    <property type="match status" value="1"/>
</dbReference>
<keyword evidence="14" id="KW-1185">Reference proteome</keyword>
<evidence type="ECO:0000256" key="3">
    <source>
        <dbReference type="ARBA" id="ARBA00022777"/>
    </source>
</evidence>
<dbReference type="STRING" id="31234.E3MG00"/>
<dbReference type="InParanoid" id="E3MG00"/>
<dbReference type="InterPro" id="IPR000980">
    <property type="entry name" value="SH2"/>
</dbReference>
<reference evidence="13" key="1">
    <citation type="submission" date="2007-07" db="EMBL/GenBank/DDBJ databases">
        <title>PCAP assembly of the Caenorhabditis remanei genome.</title>
        <authorList>
            <consortium name="The Caenorhabditis remanei Sequencing Consortium"/>
            <person name="Wilson R.K."/>
        </authorList>
    </citation>
    <scope>NUCLEOTIDE SEQUENCE [LARGE SCALE GENOMIC DNA]</scope>
    <source>
        <strain evidence="13">PB4641</strain>
    </source>
</reference>
<dbReference type="InterPro" id="IPR036860">
    <property type="entry name" value="SH2_dom_sf"/>
</dbReference>
<feature type="binding site" evidence="8">
    <location>
        <position position="224"/>
    </location>
    <ligand>
        <name>ATP</name>
        <dbReference type="ChEBI" id="CHEBI:30616"/>
    </ligand>
</feature>
<dbReference type="InterPro" id="IPR020635">
    <property type="entry name" value="Tyr_kinase_cat_dom"/>
</dbReference>
<evidence type="ECO:0000259" key="11">
    <source>
        <dbReference type="PROSITE" id="PS50001"/>
    </source>
</evidence>
<gene>
    <name evidence="13" type="ORF">CRE_24508</name>
</gene>
<evidence type="ECO:0000256" key="6">
    <source>
        <dbReference type="ARBA" id="ARBA00051245"/>
    </source>
</evidence>
<feature type="region of interest" description="Disordered" evidence="10">
    <location>
        <begin position="1"/>
        <end position="69"/>
    </location>
</feature>
<evidence type="ECO:0000256" key="4">
    <source>
        <dbReference type="ARBA" id="ARBA00022840"/>
    </source>
</evidence>
<evidence type="ECO:0000313" key="13">
    <source>
        <dbReference type="EMBL" id="EFP01198.1"/>
    </source>
</evidence>
<feature type="region of interest" description="Disordered" evidence="10">
    <location>
        <begin position="440"/>
        <end position="552"/>
    </location>
</feature>
<dbReference type="SUPFAM" id="SSF55550">
    <property type="entry name" value="SH2 domain"/>
    <property type="match status" value="1"/>
</dbReference>